<dbReference type="PRINTS" id="PR00146">
    <property type="entry name" value="DHPICSNTHASE"/>
</dbReference>
<dbReference type="InterPro" id="IPR020625">
    <property type="entry name" value="Schiff_base-form_aldolases_AS"/>
</dbReference>
<dbReference type="InterPro" id="IPR013785">
    <property type="entry name" value="Aldolase_TIM"/>
</dbReference>
<reference evidence="3" key="1">
    <citation type="journal article" date="2014" name="Front. Microbiol.">
        <title>High frequency of phylogenetically diverse reductive dehalogenase-homologous genes in deep subseafloor sedimentary metagenomes.</title>
        <authorList>
            <person name="Kawai M."/>
            <person name="Futagami T."/>
            <person name="Toyoda A."/>
            <person name="Takaki Y."/>
            <person name="Nishi S."/>
            <person name="Hori S."/>
            <person name="Arai W."/>
            <person name="Tsubouchi T."/>
            <person name="Morono Y."/>
            <person name="Uchiyama I."/>
            <person name="Ito T."/>
            <person name="Fujiyama A."/>
            <person name="Inagaki F."/>
            <person name="Takami H."/>
        </authorList>
    </citation>
    <scope>NUCLEOTIDE SEQUENCE</scope>
    <source>
        <strain evidence="3">Expedition CK06-06</strain>
    </source>
</reference>
<proteinExistence type="predicted"/>
<dbReference type="PANTHER" id="PTHR42849">
    <property type="entry name" value="N-ACETYLNEURAMINATE LYASE"/>
    <property type="match status" value="1"/>
</dbReference>
<evidence type="ECO:0000256" key="1">
    <source>
        <dbReference type="ARBA" id="ARBA00023239"/>
    </source>
</evidence>
<organism evidence="3">
    <name type="scientific">marine sediment metagenome</name>
    <dbReference type="NCBI Taxonomy" id="412755"/>
    <lineage>
        <taxon>unclassified sequences</taxon>
        <taxon>metagenomes</taxon>
        <taxon>ecological metagenomes</taxon>
    </lineage>
</organism>
<keyword evidence="1" id="KW-0456">Lyase</keyword>
<protein>
    <recommendedName>
        <fullName evidence="4">4-hydroxy-tetrahydrodipicolinate synthase</fullName>
    </recommendedName>
</protein>
<evidence type="ECO:0008006" key="4">
    <source>
        <dbReference type="Google" id="ProtNLM"/>
    </source>
</evidence>
<dbReference type="PIRSF" id="PIRSF001365">
    <property type="entry name" value="DHDPS"/>
    <property type="match status" value="1"/>
</dbReference>
<dbReference type="GO" id="GO:0008747">
    <property type="term" value="F:N-acetylneuraminate lyase activity"/>
    <property type="evidence" value="ECO:0007669"/>
    <property type="project" value="TreeGrafter"/>
</dbReference>
<dbReference type="Pfam" id="PF00701">
    <property type="entry name" value="DHDPS"/>
    <property type="match status" value="1"/>
</dbReference>
<dbReference type="GO" id="GO:0019262">
    <property type="term" value="P:N-acetylneuraminate catabolic process"/>
    <property type="evidence" value="ECO:0007669"/>
    <property type="project" value="TreeGrafter"/>
</dbReference>
<evidence type="ECO:0000256" key="2">
    <source>
        <dbReference type="ARBA" id="ARBA00023270"/>
    </source>
</evidence>
<keyword evidence="2" id="KW-0704">Schiff base</keyword>
<dbReference type="CDD" id="cd00408">
    <property type="entry name" value="DHDPS-like"/>
    <property type="match status" value="1"/>
</dbReference>
<dbReference type="GO" id="GO:0005829">
    <property type="term" value="C:cytosol"/>
    <property type="evidence" value="ECO:0007669"/>
    <property type="project" value="TreeGrafter"/>
</dbReference>
<dbReference type="SMART" id="SM01130">
    <property type="entry name" value="DHDPS"/>
    <property type="match status" value="1"/>
</dbReference>
<dbReference type="PROSITE" id="PS00666">
    <property type="entry name" value="DHDPS_2"/>
    <property type="match status" value="1"/>
</dbReference>
<feature type="non-terminal residue" evidence="3">
    <location>
        <position position="262"/>
    </location>
</feature>
<evidence type="ECO:0000313" key="3">
    <source>
        <dbReference type="EMBL" id="GAG13419.1"/>
    </source>
</evidence>
<dbReference type="InterPro" id="IPR002220">
    <property type="entry name" value="DapA-like"/>
</dbReference>
<dbReference type="Gene3D" id="3.20.20.70">
    <property type="entry name" value="Aldolase class I"/>
    <property type="match status" value="1"/>
</dbReference>
<gene>
    <name evidence="3" type="ORF">S01H1_37685</name>
</gene>
<comment type="caution">
    <text evidence="3">The sequence shown here is derived from an EMBL/GenBank/DDBJ whole genome shotgun (WGS) entry which is preliminary data.</text>
</comment>
<accession>X0V5F6</accession>
<dbReference type="PANTHER" id="PTHR42849:SF1">
    <property type="entry name" value="N-ACETYLNEURAMINATE LYASE"/>
    <property type="match status" value="1"/>
</dbReference>
<dbReference type="AlphaFoldDB" id="X0V5F6"/>
<dbReference type="EMBL" id="BARS01023677">
    <property type="protein sequence ID" value="GAG13419.1"/>
    <property type="molecule type" value="Genomic_DNA"/>
</dbReference>
<dbReference type="SUPFAM" id="SSF51569">
    <property type="entry name" value="Aldolase"/>
    <property type="match status" value="1"/>
</dbReference>
<sequence length="262" mass="28245">MIELEGIFVVTLSPFRDGRVDEHCVRHMVDHFVDAGVQGLVVLGSNGENPYLSEQEKRELIDITVDQTRGRVPVIAGTGCTGTDSTIALTRHARDAGAAAALVALPQYFRVGFEDVKRHFSRLVQEAGLPILYYNFPKVTGLELSPAEIAELAEIPGMVGVKQTIFDLEAIAELAKLTADSPFTVLSGTTLNLTALVPQGIRGAIGVLPNLMPRESVALYAALRDGDEETASAMMASITKLTRIMAASPIAHAMFKEALRQM</sequence>
<name>X0V5F6_9ZZZZ</name>